<dbReference type="InterPro" id="IPR003004">
    <property type="entry name" value="GspF/PilC"/>
</dbReference>
<evidence type="ECO:0000256" key="5">
    <source>
        <dbReference type="ARBA" id="ARBA00022692"/>
    </source>
</evidence>
<evidence type="ECO:0000256" key="7">
    <source>
        <dbReference type="ARBA" id="ARBA00023136"/>
    </source>
</evidence>
<keyword evidence="5 8" id="KW-0812">Transmembrane</keyword>
<feature type="transmembrane region" description="Helical" evidence="8">
    <location>
        <begin position="375"/>
        <end position="396"/>
    </location>
</feature>
<evidence type="ECO:0000256" key="2">
    <source>
        <dbReference type="ARBA" id="ARBA00005745"/>
    </source>
</evidence>
<feature type="domain" description="Type II secretion system protein GspF" evidence="9">
    <location>
        <begin position="272"/>
        <end position="394"/>
    </location>
</feature>
<dbReference type="PRINTS" id="PR00812">
    <property type="entry name" value="BCTERIALGSPF"/>
</dbReference>
<feature type="transmembrane region" description="Helical" evidence="8">
    <location>
        <begin position="168"/>
        <end position="190"/>
    </location>
</feature>
<feature type="domain" description="Type II secretion system protein GspF" evidence="9">
    <location>
        <begin position="68"/>
        <end position="191"/>
    </location>
</feature>
<evidence type="ECO:0000259" key="9">
    <source>
        <dbReference type="Pfam" id="PF00482"/>
    </source>
</evidence>
<keyword evidence="6 8" id="KW-1133">Transmembrane helix</keyword>
<dbReference type="PANTHER" id="PTHR30012:SF0">
    <property type="entry name" value="TYPE II SECRETION SYSTEM PROTEIN F-RELATED"/>
    <property type="match status" value="1"/>
</dbReference>
<organism evidence="10 11">
    <name type="scientific">candidate division CPR2 bacterium GW2011_GWC1_41_48</name>
    <dbReference type="NCBI Taxonomy" id="1618344"/>
    <lineage>
        <taxon>Bacteria</taxon>
        <taxon>Bacteria division CPR2</taxon>
    </lineage>
</organism>
<evidence type="ECO:0000256" key="6">
    <source>
        <dbReference type="ARBA" id="ARBA00022989"/>
    </source>
</evidence>
<comment type="caution">
    <text evidence="10">The sequence shown here is derived from an EMBL/GenBank/DDBJ whole genome shotgun (WGS) entry which is preliminary data.</text>
</comment>
<keyword evidence="3" id="KW-1003">Cell membrane</keyword>
<reference evidence="10 11" key="1">
    <citation type="journal article" date="2015" name="Nature">
        <title>rRNA introns, odd ribosomes, and small enigmatic genomes across a large radiation of phyla.</title>
        <authorList>
            <person name="Brown C.T."/>
            <person name="Hug L.A."/>
            <person name="Thomas B.C."/>
            <person name="Sharon I."/>
            <person name="Castelle C.J."/>
            <person name="Singh A."/>
            <person name="Wilkins M.J."/>
            <person name="Williams K.H."/>
            <person name="Banfield J.F."/>
        </authorList>
    </citation>
    <scope>NUCLEOTIDE SEQUENCE [LARGE SCALE GENOMIC DNA]</scope>
</reference>
<evidence type="ECO:0000313" key="11">
    <source>
        <dbReference type="Proteomes" id="UP000033869"/>
    </source>
</evidence>
<feature type="transmembrane region" description="Helical" evidence="8">
    <location>
        <begin position="221"/>
        <end position="240"/>
    </location>
</feature>
<gene>
    <name evidence="10" type="ORF">UU65_C0003G0226</name>
</gene>
<keyword evidence="4" id="KW-0997">Cell inner membrane</keyword>
<dbReference type="InterPro" id="IPR018076">
    <property type="entry name" value="T2SS_GspF_dom"/>
</dbReference>
<dbReference type="Pfam" id="PF00482">
    <property type="entry name" value="T2SSF"/>
    <property type="match status" value="2"/>
</dbReference>
<evidence type="ECO:0000256" key="3">
    <source>
        <dbReference type="ARBA" id="ARBA00022475"/>
    </source>
</evidence>
<dbReference type="GO" id="GO:0005886">
    <property type="term" value="C:plasma membrane"/>
    <property type="evidence" value="ECO:0007669"/>
    <property type="project" value="UniProtKB-SubCell"/>
</dbReference>
<evidence type="ECO:0000256" key="1">
    <source>
        <dbReference type="ARBA" id="ARBA00004429"/>
    </source>
</evidence>
<keyword evidence="7 8" id="KW-0472">Membrane</keyword>
<dbReference type="FunFam" id="1.20.81.30:FF:000001">
    <property type="entry name" value="Type II secretion system protein F"/>
    <property type="match status" value="2"/>
</dbReference>
<comment type="similarity">
    <text evidence="2">Belongs to the GSP F family.</text>
</comment>
<evidence type="ECO:0000313" key="10">
    <source>
        <dbReference type="EMBL" id="KKS09171.1"/>
    </source>
</evidence>
<name>A0A0G0YI12_UNCC2</name>
<evidence type="ECO:0000256" key="4">
    <source>
        <dbReference type="ARBA" id="ARBA00022519"/>
    </source>
</evidence>
<dbReference type="Gene3D" id="1.20.81.30">
    <property type="entry name" value="Type II secretion system (T2SS), domain F"/>
    <property type="match status" value="2"/>
</dbReference>
<accession>A0A0G0YI12</accession>
<protein>
    <submittedName>
        <fullName evidence="10">Type II secretion system protein</fullName>
    </submittedName>
</protein>
<comment type="subcellular location">
    <subcellularLocation>
        <location evidence="1">Cell inner membrane</location>
        <topology evidence="1">Multi-pass membrane protein</topology>
    </subcellularLocation>
</comment>
<dbReference type="AlphaFoldDB" id="A0A0G0YI12"/>
<evidence type="ECO:0000256" key="8">
    <source>
        <dbReference type="SAM" id="Phobius"/>
    </source>
</evidence>
<dbReference type="Proteomes" id="UP000033869">
    <property type="component" value="Unassembled WGS sequence"/>
</dbReference>
<sequence>MEFLYKARDKKGNLSEGALEARNVDEVVAILRDHGLITTGVDRKNETLTVENVKNRFTPISLKDKVVFVRELSIMISSGLPIVDALVTLAQKQQNKNFAQVIKIVAKDVEGGTPLASSLSQFPNLFSDVFVNLIAAGEEAGRLDEFLKKVAGQMEKDYAMKRKAKSAALYPAMILLALFGAWGVVVYYLVPRLKGMIMSAGGDLPFTTRILVGMSDFSIKYWFIFIPILVMPVVGFLYYIKNVRSGQNFWSNLVTKIPVIGQIMEKIYMARFSRTLSVLIGSGLPILKCVDLTAKSIGNVHYETELKRTQSKIKNGESLSEALKGSKRFTPDIIQMISVGEKTGALDEVTRKLAEYYEEEVETSLNNLSKLLEPMLIIVVGLGVGLVYYSIITPIYDAMDAMKGG</sequence>
<dbReference type="InterPro" id="IPR042094">
    <property type="entry name" value="T2SS_GspF_sf"/>
</dbReference>
<dbReference type="EMBL" id="LCBL01000003">
    <property type="protein sequence ID" value="KKS09171.1"/>
    <property type="molecule type" value="Genomic_DNA"/>
</dbReference>
<dbReference type="PANTHER" id="PTHR30012">
    <property type="entry name" value="GENERAL SECRETION PATHWAY PROTEIN"/>
    <property type="match status" value="1"/>
</dbReference>
<proteinExistence type="inferred from homology"/>